<protein>
    <submittedName>
        <fullName evidence="7">His-Xaa-Ser system radical SAM maturase HxsC</fullName>
    </submittedName>
</protein>
<evidence type="ECO:0000256" key="1">
    <source>
        <dbReference type="ARBA" id="ARBA00001966"/>
    </source>
</evidence>
<evidence type="ECO:0000256" key="5">
    <source>
        <dbReference type="ARBA" id="ARBA00023014"/>
    </source>
</evidence>
<dbReference type="InterPro" id="IPR050377">
    <property type="entry name" value="Radical_SAM_PqqE_MftC-like"/>
</dbReference>
<dbReference type="PROSITE" id="PS51918">
    <property type="entry name" value="RADICAL_SAM"/>
    <property type="match status" value="1"/>
</dbReference>
<evidence type="ECO:0000256" key="4">
    <source>
        <dbReference type="ARBA" id="ARBA00023004"/>
    </source>
</evidence>
<dbReference type="GO" id="GO:0006783">
    <property type="term" value="P:heme biosynthetic process"/>
    <property type="evidence" value="ECO:0007669"/>
    <property type="project" value="TreeGrafter"/>
</dbReference>
<comment type="cofactor">
    <cofactor evidence="1">
        <name>[4Fe-4S] cluster</name>
        <dbReference type="ChEBI" id="CHEBI:49883"/>
    </cofactor>
</comment>
<proteinExistence type="predicted"/>
<dbReference type="SFLD" id="SFLDG01067">
    <property type="entry name" value="SPASM/twitch_domain_containing"/>
    <property type="match status" value="1"/>
</dbReference>
<dbReference type="PANTHER" id="PTHR11228">
    <property type="entry name" value="RADICAL SAM DOMAIN PROTEIN"/>
    <property type="match status" value="1"/>
</dbReference>
<dbReference type="SFLD" id="SFLDS00029">
    <property type="entry name" value="Radical_SAM"/>
    <property type="match status" value="1"/>
</dbReference>
<dbReference type="InterPro" id="IPR007197">
    <property type="entry name" value="rSAM"/>
</dbReference>
<dbReference type="KEGG" id="chih:GWR21_10480"/>
<dbReference type="Pfam" id="PF04055">
    <property type="entry name" value="Radical_SAM"/>
    <property type="match status" value="1"/>
</dbReference>
<dbReference type="CDD" id="cd01335">
    <property type="entry name" value="Radical_SAM"/>
    <property type="match status" value="1"/>
</dbReference>
<gene>
    <name evidence="7" type="primary">hxsC</name>
    <name evidence="7" type="ORF">GWR21_10480</name>
</gene>
<dbReference type="NCBIfam" id="TIGR03977">
    <property type="entry name" value="rSAM_pair_HxsC"/>
    <property type="match status" value="1"/>
</dbReference>
<dbReference type="Gene3D" id="3.20.20.70">
    <property type="entry name" value="Aldolase class I"/>
    <property type="match status" value="1"/>
</dbReference>
<dbReference type="GO" id="GO:0046872">
    <property type="term" value="F:metal ion binding"/>
    <property type="evidence" value="ECO:0007669"/>
    <property type="project" value="UniProtKB-KW"/>
</dbReference>
<accession>A0A6B9ZFY4</accession>
<dbReference type="Proteomes" id="UP000476411">
    <property type="component" value="Chromosome"/>
</dbReference>
<dbReference type="RefSeq" id="WP_162331699.1">
    <property type="nucleotide sequence ID" value="NZ_CP048113.1"/>
</dbReference>
<dbReference type="PANTHER" id="PTHR11228:SF7">
    <property type="entry name" value="PQQA PEPTIDE CYCLASE"/>
    <property type="match status" value="1"/>
</dbReference>
<dbReference type="InterPro" id="IPR013785">
    <property type="entry name" value="Aldolase_TIM"/>
</dbReference>
<feature type="domain" description="Radical SAM core" evidence="6">
    <location>
        <begin position="90"/>
        <end position="308"/>
    </location>
</feature>
<evidence type="ECO:0000256" key="2">
    <source>
        <dbReference type="ARBA" id="ARBA00022691"/>
    </source>
</evidence>
<dbReference type="SUPFAM" id="SSF102114">
    <property type="entry name" value="Radical SAM enzymes"/>
    <property type="match status" value="1"/>
</dbReference>
<sequence>MLLKTKGIPHGIDRPVVGRVTFSATGNAEILISDAYSHETMRRYKAVLSGLPPLYADSSPGVFSIADTSHLHEGDIVVAHSDGVVNTAYRVNSAHNFLLFTERCNSNCLMCSQPPRDRDDTDYLYQLHSQTIPLIPKDCQELGITGGEPTLLGDRFFKLLTQIQQELPDTEVHCLTNGRSFAWQGMADRMGEMNYSRLMFGIPVYSDYPAQHDYIVQAKDAFHQTVRGLYNLAKKNVRVELRIVLHQQTIPRLVKLAKFIYKNLPFAEHVAFMGLEHQGYTPHNIRKLWIDPEDYQQELSAAVLYLADMGMNVSVYNAQLCVTPGELWEYTRRSISDWKNVYHEECSRCVMQEKCGGFFASGMKMHSRGILAFN</sequence>
<keyword evidence="5" id="KW-0411">Iron-sulfur</keyword>
<dbReference type="InterPro" id="IPR058240">
    <property type="entry name" value="rSAM_sf"/>
</dbReference>
<keyword evidence="8" id="KW-1185">Reference proteome</keyword>
<reference evidence="7 8" key="1">
    <citation type="submission" date="2020-01" db="EMBL/GenBank/DDBJ databases">
        <title>Complete genome sequence of Chitinophaga sp. H33E-04 isolated from quinoa roots.</title>
        <authorList>
            <person name="Weon H.-Y."/>
            <person name="Lee S.A."/>
        </authorList>
    </citation>
    <scope>NUCLEOTIDE SEQUENCE [LARGE SCALE GENOMIC DNA]</scope>
    <source>
        <strain evidence="7 8">H33E-04</strain>
    </source>
</reference>
<dbReference type="GO" id="GO:0003824">
    <property type="term" value="F:catalytic activity"/>
    <property type="evidence" value="ECO:0007669"/>
    <property type="project" value="InterPro"/>
</dbReference>
<keyword evidence="4" id="KW-0408">Iron</keyword>
<keyword evidence="3" id="KW-0479">Metal-binding</keyword>
<dbReference type="AlphaFoldDB" id="A0A6B9ZFY4"/>
<evidence type="ECO:0000259" key="6">
    <source>
        <dbReference type="PROSITE" id="PS51918"/>
    </source>
</evidence>
<name>A0A6B9ZFY4_9BACT</name>
<dbReference type="GO" id="GO:0051536">
    <property type="term" value="F:iron-sulfur cluster binding"/>
    <property type="evidence" value="ECO:0007669"/>
    <property type="project" value="UniProtKB-KW"/>
</dbReference>
<dbReference type="SFLD" id="SFLDG01103">
    <property type="entry name" value="Uncharacterised_Radical_SAM_Su"/>
    <property type="match status" value="1"/>
</dbReference>
<evidence type="ECO:0000313" key="7">
    <source>
        <dbReference type="EMBL" id="QHS60005.1"/>
    </source>
</evidence>
<organism evidence="7 8">
    <name type="scientific">Chitinophaga agri</name>
    <dbReference type="NCBI Taxonomy" id="2703787"/>
    <lineage>
        <taxon>Bacteria</taxon>
        <taxon>Pseudomonadati</taxon>
        <taxon>Bacteroidota</taxon>
        <taxon>Chitinophagia</taxon>
        <taxon>Chitinophagales</taxon>
        <taxon>Chitinophagaceae</taxon>
        <taxon>Chitinophaga</taxon>
    </lineage>
</organism>
<evidence type="ECO:0000256" key="3">
    <source>
        <dbReference type="ARBA" id="ARBA00022723"/>
    </source>
</evidence>
<evidence type="ECO:0000313" key="8">
    <source>
        <dbReference type="Proteomes" id="UP000476411"/>
    </source>
</evidence>
<keyword evidence="2" id="KW-0949">S-adenosyl-L-methionine</keyword>
<dbReference type="InterPro" id="IPR024032">
    <property type="entry name" value="rSAM_paired_HxsC"/>
</dbReference>
<dbReference type="EMBL" id="CP048113">
    <property type="protein sequence ID" value="QHS60005.1"/>
    <property type="molecule type" value="Genomic_DNA"/>
</dbReference>